<evidence type="ECO:0000313" key="1">
    <source>
        <dbReference type="EMBL" id="KKM71219.1"/>
    </source>
</evidence>
<reference evidence="1" key="1">
    <citation type="journal article" date="2015" name="Nature">
        <title>Complex archaea that bridge the gap between prokaryotes and eukaryotes.</title>
        <authorList>
            <person name="Spang A."/>
            <person name="Saw J.H."/>
            <person name="Jorgensen S.L."/>
            <person name="Zaremba-Niedzwiedzka K."/>
            <person name="Martijn J."/>
            <person name="Lind A.E."/>
            <person name="van Eijk R."/>
            <person name="Schleper C."/>
            <person name="Guy L."/>
            <person name="Ettema T.J."/>
        </authorList>
    </citation>
    <scope>NUCLEOTIDE SEQUENCE</scope>
</reference>
<name>A0A0F9JN11_9ZZZZ</name>
<feature type="non-terminal residue" evidence="1">
    <location>
        <position position="113"/>
    </location>
</feature>
<dbReference type="EMBL" id="LAZR01009678">
    <property type="protein sequence ID" value="KKM71219.1"/>
    <property type="molecule type" value="Genomic_DNA"/>
</dbReference>
<accession>A0A0F9JN11</accession>
<protein>
    <submittedName>
        <fullName evidence="1">Uncharacterized protein</fullName>
    </submittedName>
</protein>
<comment type="caution">
    <text evidence="1">The sequence shown here is derived from an EMBL/GenBank/DDBJ whole genome shotgun (WGS) entry which is preliminary data.</text>
</comment>
<dbReference type="AlphaFoldDB" id="A0A0F9JN11"/>
<proteinExistence type="predicted"/>
<sequence length="113" mass="12004">MPPVQQLKDKGKFRRAAKLFELESAERAQKAQLEAQDLQRASFETIRPLAESLISLGISPADFASSPLGQAILSQMQGGIRSNFQQARVNLAESLGGRGLTGSGVGIGPLANL</sequence>
<organism evidence="1">
    <name type="scientific">marine sediment metagenome</name>
    <dbReference type="NCBI Taxonomy" id="412755"/>
    <lineage>
        <taxon>unclassified sequences</taxon>
        <taxon>metagenomes</taxon>
        <taxon>ecological metagenomes</taxon>
    </lineage>
</organism>
<gene>
    <name evidence="1" type="ORF">LCGC14_1432890</name>
</gene>